<keyword evidence="2" id="KW-1185">Reference proteome</keyword>
<dbReference type="Proteomes" id="UP000694925">
    <property type="component" value="Unplaced"/>
</dbReference>
<proteinExistence type="predicted"/>
<protein>
    <submittedName>
        <fullName evidence="3 4">Long-chain-fatty-acid--CoA ligase 3-like</fullName>
    </submittedName>
</protein>
<dbReference type="RefSeq" id="XP_026667370.1">
    <property type="nucleotide sequence ID" value="XM_026811569.1"/>
</dbReference>
<reference evidence="3 4" key="1">
    <citation type="submission" date="2025-04" db="UniProtKB">
        <authorList>
            <consortium name="RefSeq"/>
        </authorList>
    </citation>
    <scope>IDENTIFICATION</scope>
    <source>
        <tissue evidence="3 4">Whole body</tissue>
    </source>
</reference>
<evidence type="ECO:0000313" key="3">
    <source>
        <dbReference type="RefSeq" id="XP_026667370.1"/>
    </source>
</evidence>
<keyword evidence="1" id="KW-0812">Transmembrane</keyword>
<keyword evidence="1" id="KW-0472">Membrane</keyword>
<accession>A0AAJ7W8S1</accession>
<dbReference type="KEGG" id="ccal:113464015"/>
<evidence type="ECO:0000313" key="4">
    <source>
        <dbReference type="RefSeq" id="XP_026667371.1"/>
    </source>
</evidence>
<evidence type="ECO:0000256" key="1">
    <source>
        <dbReference type="SAM" id="Phobius"/>
    </source>
</evidence>
<feature type="transmembrane region" description="Helical" evidence="1">
    <location>
        <begin position="12"/>
        <end position="32"/>
    </location>
</feature>
<dbReference type="AlphaFoldDB" id="A0AAJ7W8S1"/>
<dbReference type="RefSeq" id="XP_026667371.1">
    <property type="nucleotide sequence ID" value="XM_026811570.1"/>
</dbReference>
<name>A0AAJ7W8S1_9HYME</name>
<evidence type="ECO:0000313" key="2">
    <source>
        <dbReference type="Proteomes" id="UP000694925"/>
    </source>
</evidence>
<sequence>MENFWLTSAIKALSYVYDLLTFPVYLVLQRPWEKRKLSRRIKARPVAKDENKITYRSVDPPKPMHVTLERENIDTLEKMLTWVAKVHNEKICLGTRDILAEEDEVQPNGRIFKKV</sequence>
<keyword evidence="1" id="KW-1133">Transmembrane helix</keyword>
<organism evidence="2 4">
    <name type="scientific">Ceratina calcarata</name>
    <dbReference type="NCBI Taxonomy" id="156304"/>
    <lineage>
        <taxon>Eukaryota</taxon>
        <taxon>Metazoa</taxon>
        <taxon>Ecdysozoa</taxon>
        <taxon>Arthropoda</taxon>
        <taxon>Hexapoda</taxon>
        <taxon>Insecta</taxon>
        <taxon>Pterygota</taxon>
        <taxon>Neoptera</taxon>
        <taxon>Endopterygota</taxon>
        <taxon>Hymenoptera</taxon>
        <taxon>Apocrita</taxon>
        <taxon>Aculeata</taxon>
        <taxon>Apoidea</taxon>
        <taxon>Anthophila</taxon>
        <taxon>Apidae</taxon>
        <taxon>Ceratina</taxon>
        <taxon>Zadontomerus</taxon>
    </lineage>
</organism>
<dbReference type="GeneID" id="113464015"/>
<gene>
    <name evidence="3 4" type="primary">LOC113464015</name>
</gene>